<dbReference type="EMBL" id="CP001700">
    <property type="protein sequence ID" value="ACU71547.1"/>
    <property type="molecule type" value="Genomic_DNA"/>
</dbReference>
<comment type="similarity">
    <text evidence="1 2">Belongs to the anti-sigma-factor antagonist family.</text>
</comment>
<dbReference type="eggNOG" id="COG1366">
    <property type="taxonomic scope" value="Bacteria"/>
</dbReference>
<dbReference type="STRING" id="479433.Caci_2630"/>
<gene>
    <name evidence="4" type="ordered locus">Caci_2630</name>
</gene>
<dbReference type="PROSITE" id="PS50801">
    <property type="entry name" value="STAS"/>
    <property type="match status" value="1"/>
</dbReference>
<dbReference type="KEGG" id="cai:Caci_2630"/>
<dbReference type="SUPFAM" id="SSF52091">
    <property type="entry name" value="SpoIIaa-like"/>
    <property type="match status" value="1"/>
</dbReference>
<name>C7PZ90_CATAD</name>
<evidence type="ECO:0000313" key="5">
    <source>
        <dbReference type="Proteomes" id="UP000000851"/>
    </source>
</evidence>
<dbReference type="AlphaFoldDB" id="C7PZ90"/>
<dbReference type="InterPro" id="IPR003658">
    <property type="entry name" value="Anti-sigma_ant"/>
</dbReference>
<dbReference type="PANTHER" id="PTHR33495">
    <property type="entry name" value="ANTI-SIGMA FACTOR ANTAGONIST TM_1081-RELATED-RELATED"/>
    <property type="match status" value="1"/>
</dbReference>
<evidence type="ECO:0000313" key="4">
    <source>
        <dbReference type="EMBL" id="ACU71547.1"/>
    </source>
</evidence>
<dbReference type="RefSeq" id="WP_012786840.1">
    <property type="nucleotide sequence ID" value="NC_013131.1"/>
</dbReference>
<dbReference type="Proteomes" id="UP000000851">
    <property type="component" value="Chromosome"/>
</dbReference>
<dbReference type="OrthoDB" id="9793697at2"/>
<accession>C7PZ90</accession>
<keyword evidence="5" id="KW-1185">Reference proteome</keyword>
<dbReference type="GO" id="GO:0043856">
    <property type="term" value="F:anti-sigma factor antagonist activity"/>
    <property type="evidence" value="ECO:0007669"/>
    <property type="project" value="InterPro"/>
</dbReference>
<evidence type="ECO:0000259" key="3">
    <source>
        <dbReference type="PROSITE" id="PS50801"/>
    </source>
</evidence>
<organism evidence="4 5">
    <name type="scientific">Catenulispora acidiphila (strain DSM 44928 / JCM 14897 / NBRC 102108 / NRRL B-24433 / ID139908)</name>
    <dbReference type="NCBI Taxonomy" id="479433"/>
    <lineage>
        <taxon>Bacteria</taxon>
        <taxon>Bacillati</taxon>
        <taxon>Actinomycetota</taxon>
        <taxon>Actinomycetes</taxon>
        <taxon>Catenulisporales</taxon>
        <taxon>Catenulisporaceae</taxon>
        <taxon>Catenulispora</taxon>
    </lineage>
</organism>
<dbReference type="Pfam" id="PF01740">
    <property type="entry name" value="STAS"/>
    <property type="match status" value="1"/>
</dbReference>
<sequence>MPEFSYRVREQDQVSVVEVSGDVDMSVAGQLSEALEQLVPVGDVVLDCTGVTFFDSMGLRVAVNALNQAAQAGTAFSLVPSHTVARVLELAGVTSIFVIHDSVPTSA</sequence>
<evidence type="ECO:0000256" key="2">
    <source>
        <dbReference type="RuleBase" id="RU003749"/>
    </source>
</evidence>
<dbReference type="NCBIfam" id="TIGR00377">
    <property type="entry name" value="ant_ant_sig"/>
    <property type="match status" value="1"/>
</dbReference>
<dbReference type="InterPro" id="IPR002645">
    <property type="entry name" value="STAS_dom"/>
</dbReference>
<dbReference type="PANTHER" id="PTHR33495:SF2">
    <property type="entry name" value="ANTI-SIGMA FACTOR ANTAGONIST TM_1081-RELATED"/>
    <property type="match status" value="1"/>
</dbReference>
<dbReference type="CDD" id="cd07043">
    <property type="entry name" value="STAS_anti-anti-sigma_factors"/>
    <property type="match status" value="1"/>
</dbReference>
<dbReference type="HOGENOM" id="CLU_115403_3_2_11"/>
<proteinExistence type="inferred from homology"/>
<evidence type="ECO:0000256" key="1">
    <source>
        <dbReference type="ARBA" id="ARBA00009013"/>
    </source>
</evidence>
<protein>
    <recommendedName>
        <fullName evidence="2">Anti-sigma factor antagonist</fullName>
    </recommendedName>
</protein>
<dbReference type="Gene3D" id="3.30.750.24">
    <property type="entry name" value="STAS domain"/>
    <property type="match status" value="1"/>
</dbReference>
<dbReference type="InParanoid" id="C7PZ90"/>
<reference evidence="4 5" key="1">
    <citation type="journal article" date="2009" name="Stand. Genomic Sci.">
        <title>Complete genome sequence of Catenulispora acidiphila type strain (ID 139908).</title>
        <authorList>
            <person name="Copeland A."/>
            <person name="Lapidus A."/>
            <person name="Glavina Del Rio T."/>
            <person name="Nolan M."/>
            <person name="Lucas S."/>
            <person name="Chen F."/>
            <person name="Tice H."/>
            <person name="Cheng J.F."/>
            <person name="Bruce D."/>
            <person name="Goodwin L."/>
            <person name="Pitluck S."/>
            <person name="Mikhailova N."/>
            <person name="Pati A."/>
            <person name="Ivanova N."/>
            <person name="Mavromatis K."/>
            <person name="Chen A."/>
            <person name="Palaniappan K."/>
            <person name="Chain P."/>
            <person name="Land M."/>
            <person name="Hauser L."/>
            <person name="Chang Y.J."/>
            <person name="Jeffries C.D."/>
            <person name="Chertkov O."/>
            <person name="Brettin T."/>
            <person name="Detter J.C."/>
            <person name="Han C."/>
            <person name="Ali Z."/>
            <person name="Tindall B.J."/>
            <person name="Goker M."/>
            <person name="Bristow J."/>
            <person name="Eisen J.A."/>
            <person name="Markowitz V."/>
            <person name="Hugenholtz P."/>
            <person name="Kyrpides N.C."/>
            <person name="Klenk H.P."/>
        </authorList>
    </citation>
    <scope>NUCLEOTIDE SEQUENCE [LARGE SCALE GENOMIC DNA]</scope>
    <source>
        <strain evidence="5">DSM 44928 / JCM 14897 / NBRC 102108 / NRRL B-24433 / ID139908</strain>
    </source>
</reference>
<dbReference type="InterPro" id="IPR036513">
    <property type="entry name" value="STAS_dom_sf"/>
</dbReference>
<feature type="domain" description="STAS" evidence="3">
    <location>
        <begin position="4"/>
        <end position="107"/>
    </location>
</feature>